<proteinExistence type="predicted"/>
<evidence type="ECO:0000313" key="2">
    <source>
        <dbReference type="EMBL" id="GAK77325.1"/>
    </source>
</evidence>
<evidence type="ECO:0000313" key="3">
    <source>
        <dbReference type="Proteomes" id="UP000028980"/>
    </source>
</evidence>
<comment type="caution">
    <text evidence="2">The sequence shown here is derived from an EMBL/GenBank/DDBJ whole genome shotgun (WGS) entry which is preliminary data.</text>
</comment>
<organism evidence="2 3">
    <name type="scientific">Nonlabens ulvanivorans</name>
    <name type="common">Persicivirga ulvanivorans</name>
    <dbReference type="NCBI Taxonomy" id="906888"/>
    <lineage>
        <taxon>Bacteria</taxon>
        <taxon>Pseudomonadati</taxon>
        <taxon>Bacteroidota</taxon>
        <taxon>Flavobacteriia</taxon>
        <taxon>Flavobacteriales</taxon>
        <taxon>Flavobacteriaceae</taxon>
        <taxon>Nonlabens</taxon>
    </lineage>
</organism>
<protein>
    <submittedName>
        <fullName evidence="2">Uncharacterized protein</fullName>
    </submittedName>
</protein>
<evidence type="ECO:0000256" key="1">
    <source>
        <dbReference type="SAM" id="Phobius"/>
    </source>
</evidence>
<name>A0A081DEH9_NONUL</name>
<feature type="transmembrane region" description="Helical" evidence="1">
    <location>
        <begin position="15"/>
        <end position="32"/>
    </location>
</feature>
<gene>
    <name evidence="2" type="ORF">JCM19296_2932</name>
</gene>
<reference evidence="2 3" key="1">
    <citation type="journal article" date="2014" name="Genome Announc.">
        <title>Draft Genome Sequences of Marine Flavobacterium Nonlabens Strains NR17, NR24, NR27, NR32, NR33, and Ara13.</title>
        <authorList>
            <person name="Nakanishi M."/>
            <person name="Meirelles P."/>
            <person name="Suzuki R."/>
            <person name="Takatani N."/>
            <person name="Mino S."/>
            <person name="Suda W."/>
            <person name="Oshima K."/>
            <person name="Hattori M."/>
            <person name="Ohkuma M."/>
            <person name="Hosokawa M."/>
            <person name="Miyashita K."/>
            <person name="Thompson F.L."/>
            <person name="Niwa A."/>
            <person name="Sawabe T."/>
            <person name="Sawabe T."/>
        </authorList>
    </citation>
    <scope>NUCLEOTIDE SEQUENCE [LARGE SCALE GENOMIC DNA]</scope>
    <source>
        <strain evidence="3">JCM19296</strain>
    </source>
</reference>
<accession>A0A081DEH9</accession>
<keyword evidence="1" id="KW-0472">Membrane</keyword>
<dbReference type="EMBL" id="BBLG01000008">
    <property type="protein sequence ID" value="GAK77325.1"/>
    <property type="molecule type" value="Genomic_DNA"/>
</dbReference>
<dbReference type="Proteomes" id="UP000028980">
    <property type="component" value="Unassembled WGS sequence"/>
</dbReference>
<sequence length="75" mass="8627">MNNNEPDKIPWKNRIVLGLFSGLVYAGIMAAFDYASDLPFHEVKFVFSTLIFGTFMAIATRWMVKKKEKVKPDEI</sequence>
<keyword evidence="1" id="KW-0812">Transmembrane</keyword>
<feature type="transmembrane region" description="Helical" evidence="1">
    <location>
        <begin position="44"/>
        <end position="64"/>
    </location>
</feature>
<dbReference type="AlphaFoldDB" id="A0A081DEH9"/>
<keyword evidence="1" id="KW-1133">Transmembrane helix</keyword>